<name>A0A8K0W425_9PLEO</name>
<accession>A0A8K0W425</accession>
<dbReference type="AlphaFoldDB" id="A0A8K0W425"/>
<comment type="caution">
    <text evidence="3">The sequence shown here is derived from an EMBL/GenBank/DDBJ whole genome shotgun (WGS) entry which is preliminary data.</text>
</comment>
<evidence type="ECO:0000259" key="2">
    <source>
        <dbReference type="Pfam" id="PF06985"/>
    </source>
</evidence>
<dbReference type="PANTHER" id="PTHR33112">
    <property type="entry name" value="DOMAIN PROTEIN, PUTATIVE-RELATED"/>
    <property type="match status" value="1"/>
</dbReference>
<dbReference type="Pfam" id="PF06985">
    <property type="entry name" value="HET"/>
    <property type="match status" value="1"/>
</dbReference>
<organism evidence="3 4">
    <name type="scientific">Paraphoma chrysanthemicola</name>
    <dbReference type="NCBI Taxonomy" id="798071"/>
    <lineage>
        <taxon>Eukaryota</taxon>
        <taxon>Fungi</taxon>
        <taxon>Dikarya</taxon>
        <taxon>Ascomycota</taxon>
        <taxon>Pezizomycotina</taxon>
        <taxon>Dothideomycetes</taxon>
        <taxon>Pleosporomycetidae</taxon>
        <taxon>Pleosporales</taxon>
        <taxon>Pleosporineae</taxon>
        <taxon>Phaeosphaeriaceae</taxon>
        <taxon>Paraphoma</taxon>
    </lineage>
</organism>
<reference evidence="3" key="1">
    <citation type="journal article" date="2021" name="Nat. Commun.">
        <title>Genetic determinants of endophytism in the Arabidopsis root mycobiome.</title>
        <authorList>
            <person name="Mesny F."/>
            <person name="Miyauchi S."/>
            <person name="Thiergart T."/>
            <person name="Pickel B."/>
            <person name="Atanasova L."/>
            <person name="Karlsson M."/>
            <person name="Huettel B."/>
            <person name="Barry K.W."/>
            <person name="Haridas S."/>
            <person name="Chen C."/>
            <person name="Bauer D."/>
            <person name="Andreopoulos W."/>
            <person name="Pangilinan J."/>
            <person name="LaButti K."/>
            <person name="Riley R."/>
            <person name="Lipzen A."/>
            <person name="Clum A."/>
            <person name="Drula E."/>
            <person name="Henrissat B."/>
            <person name="Kohler A."/>
            <person name="Grigoriev I.V."/>
            <person name="Martin F.M."/>
            <person name="Hacquard S."/>
        </authorList>
    </citation>
    <scope>NUCLEOTIDE SEQUENCE</scope>
    <source>
        <strain evidence="3">MPI-SDFR-AT-0120</strain>
    </source>
</reference>
<keyword evidence="4" id="KW-1185">Reference proteome</keyword>
<sequence>MGHLGDHTFSFKSSGPGEIEGNTFCEQCQILIKKGRAVKCKPNVGARGGFGIYIEGENDGDNDRLADVFSPGHGLYPTFEDLYKSGEVGCHLCSLLACPDPHAESNPPFDCKNSYMIGVYQQQSYDGPGRIEIQVMQYRRKTISLFYDYPKAKLQGSLRYRRTDTEHIFSLARQWLKECQSCHGECQNVLRDKGFVPTRLLDISTGLEGAVTSIRLCVTSKMSSKDQKVEYLALSHCWGGVTTTTLTMSTLAAFQASIALSSLPQNFMDAAIIAAKLGFRYLWIDSLCIIQDSPLDKAREIPTMGSVYGCATITIAALGAKNSHGGCFSTRNPLTLVPALLRDGDSTKRDQVWAGSQQLKDPRSQGPLRPPLHKRGWVVQERALAPRTLSFGTDMVYWDCLSGVASEAVTEIKQEAGDGLKTALMQCSAEKGKRWQDWESFWWNIVYEYSTSKLTHPHDRWDAFSALATRVEDATEHALYHGLWEHNFFEESLWKCEKPGQRIDPADLDVPTWTWLSVDAPVNNKQRFNYERDFDRVATVTDPPLTRYAADGLGRLKTLIIRGHLMNISWSSSRTQRGEPKYSFRFTDHPELHNQSKCDWFPDVVPEADWKLSAIPMVVNKKGGIEAYGLVVKPNDASNISWARVGLWQIFGHEIDEADVLGSEDKDETITLV</sequence>
<dbReference type="OrthoDB" id="2958217at2759"/>
<evidence type="ECO:0000313" key="4">
    <source>
        <dbReference type="Proteomes" id="UP000813461"/>
    </source>
</evidence>
<dbReference type="Proteomes" id="UP000813461">
    <property type="component" value="Unassembled WGS sequence"/>
</dbReference>
<feature type="region of interest" description="Disordered" evidence="1">
    <location>
        <begin position="351"/>
        <end position="372"/>
    </location>
</feature>
<gene>
    <name evidence="3" type="ORF">FB567DRAFT_511225</name>
</gene>
<dbReference type="PANTHER" id="PTHR33112:SF8">
    <property type="entry name" value="HETEROKARYON INCOMPATIBILITY DOMAIN-CONTAINING PROTEIN"/>
    <property type="match status" value="1"/>
</dbReference>
<dbReference type="EMBL" id="JAGMVJ010000001">
    <property type="protein sequence ID" value="KAH7094852.1"/>
    <property type="molecule type" value="Genomic_DNA"/>
</dbReference>
<proteinExistence type="predicted"/>
<evidence type="ECO:0000256" key="1">
    <source>
        <dbReference type="SAM" id="MobiDB-lite"/>
    </source>
</evidence>
<dbReference type="InterPro" id="IPR010730">
    <property type="entry name" value="HET"/>
</dbReference>
<protein>
    <submittedName>
        <fullName evidence="3">Heterokaryon incompatibility protein-domain-containing protein</fullName>
    </submittedName>
</protein>
<feature type="domain" description="Heterokaryon incompatibility" evidence="2">
    <location>
        <begin position="231"/>
        <end position="381"/>
    </location>
</feature>
<evidence type="ECO:0000313" key="3">
    <source>
        <dbReference type="EMBL" id="KAH7094852.1"/>
    </source>
</evidence>